<keyword evidence="7" id="KW-1185">Reference proteome</keyword>
<sequence>MRAAGIIVEYNPFHNGHLYHIEQTKKVTKADILIAVMSGSFVQRGEPAIVSKALRTRWALEAGCDLVIELPVRYVMQQADIFATEAVRILKDLHVSALCFGSENGNADDFIRAAEFASRPEFETRLQDNLQNKEHSYGRAYTDALASEISSLDVTKPNNILGFHYALANQKLGAELELFSLKRTSDYHAKEAEQSNIASATAIRKLLLNDDFFAVQKLVPSFVYQSLLDNPAELLSFESIYPYLRYRLLSDSGSALESINSVTEGIENRLIRAAYKDNADAFLKVATTKRYSSSRIRRTAMQILLQFKKEDIALPYHRLLGLNKRGQAYLSIVKKKLELPLVSTLSKADPKLIQYDVAASRLYRLFADAENDLDGEFASRPLLYF</sequence>
<dbReference type="EMBL" id="AODF01000014">
    <property type="protein sequence ID" value="EUJ32061.1"/>
    <property type="molecule type" value="Genomic_DNA"/>
</dbReference>
<gene>
    <name evidence="5" type="primary">tmcAL</name>
    <name evidence="6" type="ORF">MFLO_07747</name>
</gene>
<dbReference type="PANTHER" id="PTHR37825">
    <property type="entry name" value="TRNA(MET) CYTIDINE ACETATE LIGASE"/>
    <property type="match status" value="1"/>
</dbReference>
<keyword evidence="5" id="KW-0820">tRNA-binding</keyword>
<keyword evidence="2 5" id="KW-0819">tRNA processing</keyword>
<dbReference type="PANTHER" id="PTHR37825:SF1">
    <property type="entry name" value="TRNA(MET) CYTIDINE ACETATE LIGASE"/>
    <property type="match status" value="1"/>
</dbReference>
<keyword evidence="3 5" id="KW-0547">Nucleotide-binding</keyword>
<protein>
    <recommendedName>
        <fullName evidence="5">tRNA(Met) cytidine acetate ligase</fullName>
        <ecNumber evidence="5">6.3.4.-</ecNumber>
    </recommendedName>
</protein>
<evidence type="ECO:0000256" key="5">
    <source>
        <dbReference type="HAMAP-Rule" id="MF_01539"/>
    </source>
</evidence>
<keyword evidence="5" id="KW-0963">Cytoplasm</keyword>
<dbReference type="RefSeq" id="WP_036097231.1">
    <property type="nucleotide sequence ID" value="NZ_AODF01000014.1"/>
</dbReference>
<feature type="binding site" evidence="5">
    <location>
        <position position="183"/>
    </location>
    <ligand>
        <name>ATP</name>
        <dbReference type="ChEBI" id="CHEBI:30616"/>
    </ligand>
</feature>
<organism evidence="6 7">
    <name type="scientific">Listeria floridensis FSL S10-1187</name>
    <dbReference type="NCBI Taxonomy" id="1265817"/>
    <lineage>
        <taxon>Bacteria</taxon>
        <taxon>Bacillati</taxon>
        <taxon>Bacillota</taxon>
        <taxon>Bacilli</taxon>
        <taxon>Bacillales</taxon>
        <taxon>Listeriaceae</taxon>
        <taxon>Listeria</taxon>
    </lineage>
</organism>
<dbReference type="NCBIfam" id="NF010191">
    <property type="entry name" value="PRK13670.1"/>
    <property type="match status" value="1"/>
</dbReference>
<dbReference type="Pfam" id="PF05636">
    <property type="entry name" value="HIGH_NTase1"/>
    <property type="match status" value="1"/>
</dbReference>
<comment type="caution">
    <text evidence="6">The sequence shown here is derived from an EMBL/GenBank/DDBJ whole genome shotgun (WGS) entry which is preliminary data.</text>
</comment>
<name>A0ABN0RFJ3_9LIST</name>
<evidence type="ECO:0000256" key="3">
    <source>
        <dbReference type="ARBA" id="ARBA00022741"/>
    </source>
</evidence>
<reference evidence="6 7" key="1">
    <citation type="journal article" date="2014" name="Int. J. Syst. Evol. Microbiol.">
        <title>Listeria floridensis sp. nov., Listeria aquatica sp. nov., Listeria cornellensis sp. nov., Listeria riparia sp. nov. and Listeria grandensis sp. nov., from agricultural and natural environments.</title>
        <authorList>
            <person name="den Bakker H.C."/>
            <person name="Warchocki S."/>
            <person name="Wright E.M."/>
            <person name="Allred A.F."/>
            <person name="Ahlstrom C."/>
            <person name="Manuel C.S."/>
            <person name="Stasiewicz M.J."/>
            <person name="Burrell A."/>
            <person name="Roof S."/>
            <person name="Strawn L."/>
            <person name="Fortes E.D."/>
            <person name="Nightingale K.K."/>
            <person name="Kephart D."/>
            <person name="Wiedmann M."/>
        </authorList>
    </citation>
    <scope>NUCLEOTIDE SEQUENCE [LARGE SCALE GENOMIC DNA]</scope>
    <source>
        <strain evidence="6 7">FSL S10-1187</strain>
    </source>
</reference>
<evidence type="ECO:0000256" key="1">
    <source>
        <dbReference type="ARBA" id="ARBA00022598"/>
    </source>
</evidence>
<feature type="binding site" evidence="5">
    <location>
        <position position="158"/>
    </location>
    <ligand>
        <name>ATP</name>
        <dbReference type="ChEBI" id="CHEBI:30616"/>
    </ligand>
</feature>
<dbReference type="InterPro" id="IPR014729">
    <property type="entry name" value="Rossmann-like_a/b/a_fold"/>
</dbReference>
<evidence type="ECO:0000313" key="6">
    <source>
        <dbReference type="EMBL" id="EUJ32061.1"/>
    </source>
</evidence>
<comment type="caution">
    <text evidence="5">Lacks conserved residue(s) required for the propagation of feature annotation.</text>
</comment>
<keyword evidence="5" id="KW-0694">RNA-binding</keyword>
<accession>A0ABN0RFJ3</accession>
<comment type="similarity">
    <text evidence="5">Belongs to the TmcAL family.</text>
</comment>
<dbReference type="Proteomes" id="UP000019249">
    <property type="component" value="Unassembled WGS sequence"/>
</dbReference>
<keyword evidence="1 5" id="KW-0436">Ligase</keyword>
<feature type="binding site" evidence="5">
    <location>
        <begin position="7"/>
        <end position="20"/>
    </location>
    <ligand>
        <name>ATP</name>
        <dbReference type="ChEBI" id="CHEBI:30616"/>
    </ligand>
</feature>
<evidence type="ECO:0000256" key="2">
    <source>
        <dbReference type="ARBA" id="ARBA00022694"/>
    </source>
</evidence>
<comment type="function">
    <text evidence="5">Catalyzes the formation of N(4)-acetylcytidine (ac(4)C) at the wobble position of elongator tRNA(Met), using acetate and ATP as substrates. First activates an acetate ion to form acetyladenylate (Ac-AMP) and then transfers the acetyl group to tRNA to form ac(4)C34.</text>
</comment>
<comment type="catalytic activity">
    <reaction evidence="5">
        <text>cytidine(34) in elongator tRNA(Met) + acetate + ATP = N(4)-acetylcytidine(34) in elongator tRNA(Met) + AMP + diphosphate</text>
        <dbReference type="Rhea" id="RHEA:58144"/>
        <dbReference type="Rhea" id="RHEA-COMP:10693"/>
        <dbReference type="Rhea" id="RHEA-COMP:10694"/>
        <dbReference type="ChEBI" id="CHEBI:30089"/>
        <dbReference type="ChEBI" id="CHEBI:30616"/>
        <dbReference type="ChEBI" id="CHEBI:33019"/>
        <dbReference type="ChEBI" id="CHEBI:74900"/>
        <dbReference type="ChEBI" id="CHEBI:82748"/>
        <dbReference type="ChEBI" id="CHEBI:456215"/>
    </reaction>
</comment>
<dbReference type="Gene3D" id="3.40.50.620">
    <property type="entry name" value="HUPs"/>
    <property type="match status" value="1"/>
</dbReference>
<dbReference type="InterPro" id="IPR008513">
    <property type="entry name" value="tRNA(Met)_cyd_acetate_ligase"/>
</dbReference>
<dbReference type="EC" id="6.3.4.-" evidence="5"/>
<feature type="binding site" evidence="5">
    <location>
        <position position="101"/>
    </location>
    <ligand>
        <name>ATP</name>
        <dbReference type="ChEBI" id="CHEBI:30616"/>
    </ligand>
</feature>
<evidence type="ECO:0000313" key="7">
    <source>
        <dbReference type="Proteomes" id="UP000019249"/>
    </source>
</evidence>
<comment type="subcellular location">
    <subcellularLocation>
        <location evidence="5">Cytoplasm</location>
    </subcellularLocation>
</comment>
<evidence type="ECO:0000256" key="4">
    <source>
        <dbReference type="ARBA" id="ARBA00022840"/>
    </source>
</evidence>
<dbReference type="SUPFAM" id="SSF52374">
    <property type="entry name" value="Nucleotidylyl transferase"/>
    <property type="match status" value="1"/>
</dbReference>
<dbReference type="HAMAP" id="MF_01539">
    <property type="entry name" value="TmcAL"/>
    <property type="match status" value="1"/>
</dbReference>
<proteinExistence type="inferred from homology"/>
<keyword evidence="4 5" id="KW-0067">ATP-binding</keyword>